<dbReference type="InterPro" id="IPR053734">
    <property type="entry name" value="Phage_Head-Tail_Connect_sf"/>
</dbReference>
<dbReference type="Gene3D" id="2.40.10.180">
    <property type="entry name" value="Phage tail proteins"/>
    <property type="match status" value="1"/>
</dbReference>
<dbReference type="EMBL" id="CAADFD010000132">
    <property type="protein sequence ID" value="VFJ67576.1"/>
    <property type="molecule type" value="Genomic_DNA"/>
</dbReference>
<reference evidence="1" key="1">
    <citation type="submission" date="2019-02" db="EMBL/GenBank/DDBJ databases">
        <authorList>
            <person name="Gruber-Vodicka R. H."/>
            <person name="Seah K. B. B."/>
        </authorList>
    </citation>
    <scope>NUCLEOTIDE SEQUENCE</scope>
    <source>
        <strain evidence="1">BECK_BZ106</strain>
    </source>
</reference>
<sequence>MPPHSGFRGAVLDASRQAVARLGETVTLSDGSEILGIFTYPSEHSELARAGSRSASTAAIQVKSRNPTLIVLEEDTGSLQQGARVTVRGKTFDIAGKPRPDGNGKLYLDLVEGREEAPGDPDGSIGEGWR</sequence>
<name>A0A450TJK7_9GAMM</name>
<dbReference type="GO" id="GO:0019068">
    <property type="term" value="P:virion assembly"/>
    <property type="evidence" value="ECO:0007669"/>
    <property type="project" value="InterPro"/>
</dbReference>
<evidence type="ECO:0008006" key="2">
    <source>
        <dbReference type="Google" id="ProtNLM"/>
    </source>
</evidence>
<dbReference type="InterPro" id="IPR008018">
    <property type="entry name" value="Phage_tail_attach_FII"/>
</dbReference>
<proteinExistence type="predicted"/>
<protein>
    <recommendedName>
        <fullName evidence="2">Head-tail adaptor</fullName>
    </recommendedName>
</protein>
<gene>
    <name evidence="1" type="ORF">BECKFW1821B_GA0114236_11326</name>
</gene>
<dbReference type="Pfam" id="PF05354">
    <property type="entry name" value="Phage_attach"/>
    <property type="match status" value="1"/>
</dbReference>
<accession>A0A450TJK7</accession>
<organism evidence="1">
    <name type="scientific">Candidatus Kentrum sp. FW</name>
    <dbReference type="NCBI Taxonomy" id="2126338"/>
    <lineage>
        <taxon>Bacteria</taxon>
        <taxon>Pseudomonadati</taxon>
        <taxon>Pseudomonadota</taxon>
        <taxon>Gammaproteobacteria</taxon>
        <taxon>Candidatus Kentrum</taxon>
    </lineage>
</organism>
<evidence type="ECO:0000313" key="1">
    <source>
        <dbReference type="EMBL" id="VFJ67576.1"/>
    </source>
</evidence>
<dbReference type="AlphaFoldDB" id="A0A450TJK7"/>